<feature type="compositionally biased region" description="Basic and acidic residues" evidence="1">
    <location>
        <begin position="1"/>
        <end position="10"/>
    </location>
</feature>
<sequence length="295" mass="32352">MGCCASREESDGQAEAIRAHSSSRNITAPSTRPGSLHSPRGSHASQGAVHPSSSRHDAVDRPNTPLKAIPMFQRAKLPNTLASATATATSRGRVKPLTDSTNLIWTRSRLEKERNDWWDTQVTGSQEVWGAIRLAAQSLQAGKLEDAQQWLETMECTCPTGCLWKGVYDSTGVLYKLPDWLIVDPDGLVSETESDEEAAAGATDGAQDSADEGDDEPALVRVRVSRTGHDVVLKVRRKEHIASIVEKVKKQAKLEAPCRIRLVYGGRVYHDHETLGSHSFWDFANDYIVNALILD</sequence>
<dbReference type="InterPro" id="IPR038169">
    <property type="entry name" value="DC-UbP/UBTD2_N_sf"/>
</dbReference>
<accession>A0A9P4HE85</accession>
<dbReference type="Gene3D" id="1.20.225.20">
    <property type="entry name" value="Ub domain-containing protein, DC-UbP/UBTD2, N-terminal domain"/>
    <property type="match status" value="1"/>
</dbReference>
<keyword evidence="4" id="KW-1185">Reference proteome</keyword>
<dbReference type="InterPro" id="IPR029071">
    <property type="entry name" value="Ubiquitin-like_domsf"/>
</dbReference>
<feature type="region of interest" description="Disordered" evidence="1">
    <location>
        <begin position="1"/>
        <end position="64"/>
    </location>
</feature>
<feature type="domain" description="Ubiquitin-like" evidence="2">
    <location>
        <begin position="218"/>
        <end position="280"/>
    </location>
</feature>
<gene>
    <name evidence="3" type="ORF">EK21DRAFT_87639</name>
</gene>
<evidence type="ECO:0000313" key="4">
    <source>
        <dbReference type="Proteomes" id="UP000799777"/>
    </source>
</evidence>
<dbReference type="PROSITE" id="PS50053">
    <property type="entry name" value="UBIQUITIN_2"/>
    <property type="match status" value="1"/>
</dbReference>
<evidence type="ECO:0000256" key="1">
    <source>
        <dbReference type="SAM" id="MobiDB-lite"/>
    </source>
</evidence>
<dbReference type="Gene3D" id="3.10.20.90">
    <property type="entry name" value="Phosphatidylinositol 3-kinase Catalytic Subunit, Chain A, domain 1"/>
    <property type="match status" value="1"/>
</dbReference>
<dbReference type="OrthoDB" id="1640476at2759"/>
<dbReference type="InterPro" id="IPR032752">
    <property type="entry name" value="DC-UbP/UBTD2_N"/>
</dbReference>
<dbReference type="InterPro" id="IPR039869">
    <property type="entry name" value="UBTD1/2"/>
</dbReference>
<feature type="compositionally biased region" description="Low complexity" evidence="1">
    <location>
        <begin position="199"/>
        <end position="208"/>
    </location>
</feature>
<dbReference type="Proteomes" id="UP000799777">
    <property type="component" value="Unassembled WGS sequence"/>
</dbReference>
<evidence type="ECO:0000313" key="3">
    <source>
        <dbReference type="EMBL" id="KAF2032034.1"/>
    </source>
</evidence>
<dbReference type="PANTHER" id="PTHR13609">
    <property type="entry name" value="UBIQUITIN DOMAIN CONTAINING 1 PROTEIN-RELATED"/>
    <property type="match status" value="1"/>
</dbReference>
<feature type="compositionally biased region" description="Polar residues" evidence="1">
    <location>
        <begin position="20"/>
        <end position="33"/>
    </location>
</feature>
<dbReference type="InterPro" id="IPR000626">
    <property type="entry name" value="Ubiquitin-like_dom"/>
</dbReference>
<comment type="caution">
    <text evidence="3">The sequence shown here is derived from an EMBL/GenBank/DDBJ whole genome shotgun (WGS) entry which is preliminary data.</text>
</comment>
<dbReference type="Pfam" id="PF16455">
    <property type="entry name" value="UBD"/>
    <property type="match status" value="1"/>
</dbReference>
<dbReference type="SUPFAM" id="SSF54236">
    <property type="entry name" value="Ubiquitin-like"/>
    <property type="match status" value="1"/>
</dbReference>
<proteinExistence type="predicted"/>
<dbReference type="EMBL" id="ML978176">
    <property type="protein sequence ID" value="KAF2032034.1"/>
    <property type="molecule type" value="Genomic_DNA"/>
</dbReference>
<feature type="region of interest" description="Disordered" evidence="1">
    <location>
        <begin position="192"/>
        <end position="216"/>
    </location>
</feature>
<organism evidence="3 4">
    <name type="scientific">Setomelanomma holmii</name>
    <dbReference type="NCBI Taxonomy" id="210430"/>
    <lineage>
        <taxon>Eukaryota</taxon>
        <taxon>Fungi</taxon>
        <taxon>Dikarya</taxon>
        <taxon>Ascomycota</taxon>
        <taxon>Pezizomycotina</taxon>
        <taxon>Dothideomycetes</taxon>
        <taxon>Pleosporomycetidae</taxon>
        <taxon>Pleosporales</taxon>
        <taxon>Pleosporineae</taxon>
        <taxon>Phaeosphaeriaceae</taxon>
        <taxon>Setomelanomma</taxon>
    </lineage>
</organism>
<evidence type="ECO:0000259" key="2">
    <source>
        <dbReference type="PROSITE" id="PS50053"/>
    </source>
</evidence>
<dbReference type="AlphaFoldDB" id="A0A9P4HE85"/>
<name>A0A9P4HE85_9PLEO</name>
<reference evidence="3" key="1">
    <citation type="journal article" date="2020" name="Stud. Mycol.">
        <title>101 Dothideomycetes genomes: a test case for predicting lifestyles and emergence of pathogens.</title>
        <authorList>
            <person name="Haridas S."/>
            <person name="Albert R."/>
            <person name="Binder M."/>
            <person name="Bloem J."/>
            <person name="Labutti K."/>
            <person name="Salamov A."/>
            <person name="Andreopoulos B."/>
            <person name="Baker S."/>
            <person name="Barry K."/>
            <person name="Bills G."/>
            <person name="Bluhm B."/>
            <person name="Cannon C."/>
            <person name="Castanera R."/>
            <person name="Culley D."/>
            <person name="Daum C."/>
            <person name="Ezra D."/>
            <person name="Gonzalez J."/>
            <person name="Henrissat B."/>
            <person name="Kuo A."/>
            <person name="Liang C."/>
            <person name="Lipzen A."/>
            <person name="Lutzoni F."/>
            <person name="Magnuson J."/>
            <person name="Mondo S."/>
            <person name="Nolan M."/>
            <person name="Ohm R."/>
            <person name="Pangilinan J."/>
            <person name="Park H.-J."/>
            <person name="Ramirez L."/>
            <person name="Alfaro M."/>
            <person name="Sun H."/>
            <person name="Tritt A."/>
            <person name="Yoshinaga Y."/>
            <person name="Zwiers L.-H."/>
            <person name="Turgeon B."/>
            <person name="Goodwin S."/>
            <person name="Spatafora J."/>
            <person name="Crous P."/>
            <person name="Grigoriev I."/>
        </authorList>
    </citation>
    <scope>NUCLEOTIDE SEQUENCE</scope>
    <source>
        <strain evidence="3">CBS 110217</strain>
    </source>
</reference>
<protein>
    <recommendedName>
        <fullName evidence="2">Ubiquitin-like domain-containing protein</fullName>
    </recommendedName>
</protein>